<dbReference type="PANTHER" id="PTHR31009">
    <property type="entry name" value="S-ADENOSYL-L-METHIONINE:CARBOXYL METHYLTRANSFERASE FAMILY PROTEIN"/>
    <property type="match status" value="1"/>
</dbReference>
<dbReference type="InterPro" id="IPR029063">
    <property type="entry name" value="SAM-dependent_MTases_sf"/>
</dbReference>
<dbReference type="EMBL" id="VJMJ01000012">
    <property type="protein sequence ID" value="KAF0744025.1"/>
    <property type="molecule type" value="Genomic_DNA"/>
</dbReference>
<gene>
    <name evidence="1" type="ORF">Ae201684_001658</name>
</gene>
<sequence length="362" mass="40248">MEGNGSYNKHARVQGGLVDITSHLLNAAMARFAKQAALNSSYSIVDLGASQGRNSLQLLHHLLRHLDANLPAEIVTPELLVLHEDQPANDFATLLDTLNSHLSYIHKRPNVYTGVIAKSFYDQLEKVPSPLPGTLVFVNDPERRSLASAETLATWRQAAHDDLVKFLRLRAAELVDNGSLIVTILSDDGTLAAYKNTLVTMKCLEDMVAVGALSAASLDRMAVGLYMRTTEDFNAAIKEVPELELHEHEHVHLDFDFGTPELAVKFALSVFKPSFEAGMTEEERKSPVVQEAFHTCMTKQVEQNFHDDVLPIYRSTQAVYWYANFTRRPRVGHLKFGVLSMSNLQHNATPLSLFPLANSFQA</sequence>
<name>A0A6G0XTR7_9STRA</name>
<dbReference type="GO" id="GO:0008168">
    <property type="term" value="F:methyltransferase activity"/>
    <property type="evidence" value="ECO:0007669"/>
    <property type="project" value="InterPro"/>
</dbReference>
<dbReference type="Pfam" id="PF03492">
    <property type="entry name" value="Methyltransf_7"/>
    <property type="match status" value="2"/>
</dbReference>
<dbReference type="SUPFAM" id="SSF53335">
    <property type="entry name" value="S-adenosyl-L-methionine-dependent methyltransferases"/>
    <property type="match status" value="1"/>
</dbReference>
<organism evidence="1 2">
    <name type="scientific">Aphanomyces euteiches</name>
    <dbReference type="NCBI Taxonomy" id="100861"/>
    <lineage>
        <taxon>Eukaryota</taxon>
        <taxon>Sar</taxon>
        <taxon>Stramenopiles</taxon>
        <taxon>Oomycota</taxon>
        <taxon>Saprolegniomycetes</taxon>
        <taxon>Saprolegniales</taxon>
        <taxon>Verrucalvaceae</taxon>
        <taxon>Aphanomyces</taxon>
    </lineage>
</organism>
<dbReference type="VEuPathDB" id="FungiDB:AeMF1_013021"/>
<dbReference type="Proteomes" id="UP000481153">
    <property type="component" value="Unassembled WGS sequence"/>
</dbReference>
<comment type="caution">
    <text evidence="1">The sequence shown here is derived from an EMBL/GenBank/DDBJ whole genome shotgun (WGS) entry which is preliminary data.</text>
</comment>
<accession>A0A6G0XTR7</accession>
<evidence type="ECO:0000313" key="2">
    <source>
        <dbReference type="Proteomes" id="UP000481153"/>
    </source>
</evidence>
<dbReference type="InterPro" id="IPR005299">
    <property type="entry name" value="MeTrfase_7"/>
</dbReference>
<reference evidence="1 2" key="1">
    <citation type="submission" date="2019-07" db="EMBL/GenBank/DDBJ databases">
        <title>Genomics analysis of Aphanomyces spp. identifies a new class of oomycete effector associated with host adaptation.</title>
        <authorList>
            <person name="Gaulin E."/>
        </authorList>
    </citation>
    <scope>NUCLEOTIDE SEQUENCE [LARGE SCALE GENOMIC DNA]</scope>
    <source>
        <strain evidence="1 2">ATCC 201684</strain>
    </source>
</reference>
<dbReference type="AlphaFoldDB" id="A0A6G0XTR7"/>
<protein>
    <submittedName>
        <fullName evidence="1">Uncharacterized protein</fullName>
    </submittedName>
</protein>
<proteinExistence type="predicted"/>
<dbReference type="Gene3D" id="3.40.50.150">
    <property type="entry name" value="Vaccinia Virus protein VP39"/>
    <property type="match status" value="1"/>
</dbReference>
<keyword evidence="2" id="KW-1185">Reference proteome</keyword>
<evidence type="ECO:0000313" key="1">
    <source>
        <dbReference type="EMBL" id="KAF0744025.1"/>
    </source>
</evidence>